<comment type="caution">
    <text evidence="1">The sequence shown here is derived from an EMBL/GenBank/DDBJ whole genome shotgun (WGS) entry which is preliminary data.</text>
</comment>
<dbReference type="PROSITE" id="PS51318">
    <property type="entry name" value="TAT"/>
    <property type="match status" value="1"/>
</dbReference>
<evidence type="ECO:0000313" key="1">
    <source>
        <dbReference type="EMBL" id="GAA2247356.1"/>
    </source>
</evidence>
<proteinExistence type="predicted"/>
<dbReference type="Proteomes" id="UP001500929">
    <property type="component" value="Unassembled WGS sequence"/>
</dbReference>
<sequence>MTPDLRTDAHVSRRSVIAAGAWSVPVVALAVATPLAAASTTATEPEFELFLAPLDQYSLKGEIPFGLVAYDSAGFPGDWTGTITVALQFLLDDADLFIIPSGSDTTPISPSSSTWTFDGWSTPGTLGTDLVGTWTFTGTILQGDSAVLAVDGILFDRWPSSSASLPYSTVREATITVIAGDPASGVGNFAQDSVAYG</sequence>
<reference evidence="2" key="1">
    <citation type="journal article" date="2019" name="Int. J. Syst. Evol. Microbiol.">
        <title>The Global Catalogue of Microorganisms (GCM) 10K type strain sequencing project: providing services to taxonomists for standard genome sequencing and annotation.</title>
        <authorList>
            <consortium name="The Broad Institute Genomics Platform"/>
            <consortium name="The Broad Institute Genome Sequencing Center for Infectious Disease"/>
            <person name="Wu L."/>
            <person name="Ma J."/>
        </authorList>
    </citation>
    <scope>NUCLEOTIDE SEQUENCE [LARGE SCALE GENOMIC DNA]</scope>
    <source>
        <strain evidence="2">JCM 16117</strain>
    </source>
</reference>
<organism evidence="1 2">
    <name type="scientific">Herbiconiux moechotypicola</name>
    <dbReference type="NCBI Taxonomy" id="637393"/>
    <lineage>
        <taxon>Bacteria</taxon>
        <taxon>Bacillati</taxon>
        <taxon>Actinomycetota</taxon>
        <taxon>Actinomycetes</taxon>
        <taxon>Micrococcales</taxon>
        <taxon>Microbacteriaceae</taxon>
        <taxon>Herbiconiux</taxon>
    </lineage>
</organism>
<dbReference type="RefSeq" id="WP_259481069.1">
    <property type="nucleotide sequence ID" value="NZ_BAAAQY010000013.1"/>
</dbReference>
<protein>
    <submittedName>
        <fullName evidence="1">Uncharacterized protein</fullName>
    </submittedName>
</protein>
<name>A0ABP5QZ13_9MICO</name>
<evidence type="ECO:0000313" key="2">
    <source>
        <dbReference type="Proteomes" id="UP001500929"/>
    </source>
</evidence>
<gene>
    <name evidence="1" type="ORF">GCM10009851_35980</name>
</gene>
<dbReference type="EMBL" id="BAAAQY010000013">
    <property type="protein sequence ID" value="GAA2247356.1"/>
    <property type="molecule type" value="Genomic_DNA"/>
</dbReference>
<dbReference type="InterPro" id="IPR006311">
    <property type="entry name" value="TAT_signal"/>
</dbReference>
<accession>A0ABP5QZ13</accession>
<keyword evidence="2" id="KW-1185">Reference proteome</keyword>